<keyword evidence="6" id="KW-1185">Reference proteome</keyword>
<proteinExistence type="predicted"/>
<dbReference type="Pfam" id="PF04781">
    <property type="entry name" value="DUF627"/>
    <property type="match status" value="1"/>
</dbReference>
<dbReference type="InterPro" id="IPR006865">
    <property type="entry name" value="DUF629"/>
</dbReference>
<feature type="domain" description="DUF629" evidence="3">
    <location>
        <begin position="195"/>
        <end position="648"/>
    </location>
</feature>
<evidence type="ECO:0000256" key="1">
    <source>
        <dbReference type="ARBA" id="ARBA00022786"/>
    </source>
</evidence>
<feature type="domain" description="DUF627" evidence="4">
    <location>
        <begin position="24"/>
        <end position="135"/>
    </location>
</feature>
<gene>
    <name evidence="5" type="ORF">CARUB_v10022731mg</name>
</gene>
<dbReference type="PANTHER" id="PTHR22975:SF24">
    <property type="entry name" value="CARBOXYL-TERMINAL HYDROLASE-LIKE PROTEIN, PUTATIVE (DUF627 AND DUF629)-RELATED"/>
    <property type="match status" value="1"/>
</dbReference>
<dbReference type="PANTHER" id="PTHR22975">
    <property type="entry name" value="UBIQUITIN SPECIFIC PROTEINASE"/>
    <property type="match status" value="1"/>
</dbReference>
<evidence type="ECO:0000259" key="4">
    <source>
        <dbReference type="Pfam" id="PF04781"/>
    </source>
</evidence>
<keyword evidence="2" id="KW-0378">Hydrolase</keyword>
<evidence type="ECO:0008006" key="7">
    <source>
        <dbReference type="Google" id="ProtNLM"/>
    </source>
</evidence>
<name>R0HAB8_9BRAS</name>
<dbReference type="InterPro" id="IPR006866">
    <property type="entry name" value="DUF627_N"/>
</dbReference>
<accession>R0HAB8</accession>
<evidence type="ECO:0000313" key="5">
    <source>
        <dbReference type="EMBL" id="EOA26349.1"/>
    </source>
</evidence>
<evidence type="ECO:0000259" key="3">
    <source>
        <dbReference type="Pfam" id="PF04780"/>
    </source>
</evidence>
<evidence type="ECO:0000256" key="2">
    <source>
        <dbReference type="ARBA" id="ARBA00022801"/>
    </source>
</evidence>
<sequence>METRSEKSDDGKTRKKLDDAAKLARDSWNSGNRIKALEITEKTISEHGNHEKCFGLHELQGDIFYSQALKTDNTDVKCVYLFASVDAYSMATLLSPNSLRSFRGYARSLIQLGDQLGVNKFYENVSKAKPGLSITQPQGHSTEVGYFDKMMTELQKLIHVAATQKMHQTVTAPVPATRTMANQKELGKEDPSFNRLKNIWVKLDDKTKREFLVVGFEKLIDYIQDKHGTKVKEHFQKCVPIANNLRWRFWKCHICSQVNYCFTDCKMHILDSHVHKFEPAFSARPKYVDGVLADMISSGDWKPVDTAKAANLIKDRTKSREEIVYVNGWCSDWPLAEDEERENILKQFAELLKSSCPKENRTLSCTLWEWLIDYTEEHLDLPGVRRCYLDQCSFFKNPQCICFLDLKHLEYILKYFRQLTTDVRTSLVSKVVNQYWENSQVKERIDLEGVTTYNLLLDKRLLYEEKLEFDNIGTVEHCKSTGIYKDVIPKGDKMVSWVLDCPEIDQELVSQIAKGIHNREIWLAALRIVRRMVRKRESYYGKRHKMLTYEKMLGEAEAICDREDTRKNVNQRIKYAFALQMKCEGLIVKHDDDTKCFLSVVRDVFEKQKSPRFEVSEDMECISRLSTTFENDDVKESLLRLRKSLKEKFVLIDSKILLNESNYEKLIDVFPKLSGVEYRLVVLPFVKKFLQDKLVKVMKRNSSSVAAGDSAEREGKKSRL</sequence>
<dbReference type="eggNOG" id="KOG1887">
    <property type="taxonomic scope" value="Eukaryota"/>
</dbReference>
<dbReference type="AlphaFoldDB" id="R0HAB8"/>
<organism evidence="5 6">
    <name type="scientific">Capsella rubella</name>
    <dbReference type="NCBI Taxonomy" id="81985"/>
    <lineage>
        <taxon>Eukaryota</taxon>
        <taxon>Viridiplantae</taxon>
        <taxon>Streptophyta</taxon>
        <taxon>Embryophyta</taxon>
        <taxon>Tracheophyta</taxon>
        <taxon>Spermatophyta</taxon>
        <taxon>Magnoliopsida</taxon>
        <taxon>eudicotyledons</taxon>
        <taxon>Gunneridae</taxon>
        <taxon>Pentapetalae</taxon>
        <taxon>rosids</taxon>
        <taxon>malvids</taxon>
        <taxon>Brassicales</taxon>
        <taxon>Brassicaceae</taxon>
        <taxon>Camelineae</taxon>
        <taxon>Capsella</taxon>
    </lineage>
</organism>
<dbReference type="InterPro" id="IPR052398">
    <property type="entry name" value="Ubiquitin_hydrolase_53/54"/>
</dbReference>
<dbReference type="EMBL" id="KB870808">
    <property type="protein sequence ID" value="EOA26349.1"/>
    <property type="molecule type" value="Genomic_DNA"/>
</dbReference>
<dbReference type="Proteomes" id="UP000029121">
    <property type="component" value="Unassembled WGS sequence"/>
</dbReference>
<reference evidence="6" key="1">
    <citation type="journal article" date="2013" name="Nat. Genet.">
        <title>The Capsella rubella genome and the genomic consequences of rapid mating system evolution.</title>
        <authorList>
            <person name="Slotte T."/>
            <person name="Hazzouri K.M."/>
            <person name="Agren J.A."/>
            <person name="Koenig D."/>
            <person name="Maumus F."/>
            <person name="Guo Y.L."/>
            <person name="Steige K."/>
            <person name="Platts A.E."/>
            <person name="Escobar J.S."/>
            <person name="Newman L.K."/>
            <person name="Wang W."/>
            <person name="Mandakova T."/>
            <person name="Vello E."/>
            <person name="Smith L.M."/>
            <person name="Henz S.R."/>
            <person name="Steffen J."/>
            <person name="Takuno S."/>
            <person name="Brandvain Y."/>
            <person name="Coop G."/>
            <person name="Andolfatto P."/>
            <person name="Hu T.T."/>
            <person name="Blanchette M."/>
            <person name="Clark R.M."/>
            <person name="Quesneville H."/>
            <person name="Nordborg M."/>
            <person name="Gaut B.S."/>
            <person name="Lysak M.A."/>
            <person name="Jenkins J."/>
            <person name="Grimwood J."/>
            <person name="Chapman J."/>
            <person name="Prochnik S."/>
            <person name="Shu S."/>
            <person name="Rokhsar D."/>
            <person name="Schmutz J."/>
            <person name="Weigel D."/>
            <person name="Wright S.I."/>
        </authorList>
    </citation>
    <scope>NUCLEOTIDE SEQUENCE [LARGE SCALE GENOMIC DNA]</scope>
    <source>
        <strain evidence="6">cv. Monte Gargano</strain>
    </source>
</reference>
<dbReference type="OrthoDB" id="1052909at2759"/>
<keyword evidence="1" id="KW-0833">Ubl conjugation pathway</keyword>
<dbReference type="KEGG" id="crb:17888195"/>
<evidence type="ECO:0000313" key="6">
    <source>
        <dbReference type="Proteomes" id="UP000029121"/>
    </source>
</evidence>
<dbReference type="GO" id="GO:0016787">
    <property type="term" value="F:hydrolase activity"/>
    <property type="evidence" value="ECO:0007669"/>
    <property type="project" value="UniProtKB-KW"/>
</dbReference>
<dbReference type="Pfam" id="PF04780">
    <property type="entry name" value="DUF629"/>
    <property type="match status" value="1"/>
</dbReference>
<protein>
    <recommendedName>
        <fullName evidence="7">DUF629 domain-containing protein</fullName>
    </recommendedName>
</protein>